<evidence type="ECO:0000313" key="1">
    <source>
        <dbReference type="EMBL" id="OYN88788.1"/>
    </source>
</evidence>
<dbReference type="AlphaFoldDB" id="A0A255EB50"/>
<sequence>MTRRSLDDIAARADELANAFENYEPRPGDQDAPVSPVMAVKLAAWRRDTAERELADAVRTAREQRMSWREVGEAIGTSGEAARQRYSVSAQPR</sequence>
<name>A0A255EB50_9ACTN</name>
<accession>A0A255EB50</accession>
<proteinExistence type="predicted"/>
<dbReference type="EMBL" id="NMVI01000011">
    <property type="protein sequence ID" value="OYN88788.1"/>
    <property type="molecule type" value="Genomic_DNA"/>
</dbReference>
<reference evidence="1 2" key="1">
    <citation type="submission" date="2017-07" db="EMBL/GenBank/DDBJ databases">
        <title>Draft whole genome sequences of clinical Proprionibacteriaceae strains.</title>
        <authorList>
            <person name="Bernier A.-M."/>
            <person name="Bernard K."/>
            <person name="Domingo M.-C."/>
        </authorList>
    </citation>
    <scope>NUCLEOTIDE SEQUENCE [LARGE SCALE GENOMIC DNA]</scope>
    <source>
        <strain evidence="1 2">NML 160184</strain>
    </source>
</reference>
<dbReference type="Proteomes" id="UP000216533">
    <property type="component" value="Unassembled WGS sequence"/>
</dbReference>
<protein>
    <submittedName>
        <fullName evidence="1">Uncharacterized protein</fullName>
    </submittedName>
</protein>
<organism evidence="1 2">
    <name type="scientific">Parenemella sanctibonifatiensis</name>
    <dbReference type="NCBI Taxonomy" id="2016505"/>
    <lineage>
        <taxon>Bacteria</taxon>
        <taxon>Bacillati</taxon>
        <taxon>Actinomycetota</taxon>
        <taxon>Actinomycetes</taxon>
        <taxon>Propionibacteriales</taxon>
        <taxon>Propionibacteriaceae</taxon>
        <taxon>Parenemella</taxon>
    </lineage>
</organism>
<dbReference type="RefSeq" id="WP_094450003.1">
    <property type="nucleotide sequence ID" value="NZ_NMVI01000011.1"/>
</dbReference>
<comment type="caution">
    <text evidence="1">The sequence shown here is derived from an EMBL/GenBank/DDBJ whole genome shotgun (WGS) entry which is preliminary data.</text>
</comment>
<evidence type="ECO:0000313" key="2">
    <source>
        <dbReference type="Proteomes" id="UP000216533"/>
    </source>
</evidence>
<gene>
    <name evidence="1" type="ORF">CGZ92_03535</name>
</gene>